<dbReference type="GO" id="GO:1990234">
    <property type="term" value="C:transferase complex"/>
    <property type="evidence" value="ECO:0007669"/>
    <property type="project" value="UniProtKB-ARBA"/>
</dbReference>
<dbReference type="Pfam" id="PF00400">
    <property type="entry name" value="WD40"/>
    <property type="match status" value="7"/>
</dbReference>
<evidence type="ECO:0000256" key="2">
    <source>
        <dbReference type="ARBA" id="ARBA00022737"/>
    </source>
</evidence>
<dbReference type="CDD" id="cd00200">
    <property type="entry name" value="WD40"/>
    <property type="match status" value="1"/>
</dbReference>
<dbReference type="InterPro" id="IPR019775">
    <property type="entry name" value="WD40_repeat_CS"/>
</dbReference>
<organism evidence="5 6">
    <name type="scientific">Ephemerocybe angulata</name>
    <dbReference type="NCBI Taxonomy" id="980116"/>
    <lineage>
        <taxon>Eukaryota</taxon>
        <taxon>Fungi</taxon>
        <taxon>Dikarya</taxon>
        <taxon>Basidiomycota</taxon>
        <taxon>Agaricomycotina</taxon>
        <taxon>Agaricomycetes</taxon>
        <taxon>Agaricomycetidae</taxon>
        <taxon>Agaricales</taxon>
        <taxon>Agaricineae</taxon>
        <taxon>Psathyrellaceae</taxon>
        <taxon>Ephemerocybe</taxon>
    </lineage>
</organism>
<sequence length="854" mass="94716">MTPNLQFIRAVWDAASGTPGEYTDDEPTTEIVEYRVPLSGGLFMTFLDTPGFDGNPANSENATTEGILNSLEKYITDNNLGPIAYALFFLNTDDMTMSDLTVLPRKAFERVFQSSQVACITACWDRMESGNEAPFSVEEVADKEENLYASARTGKSLLEYLENGREDRGYNLRRFRSGLPVEGEATSSAYSFPQDIMYQLLGEQVLDTTLRERLAAMTKERDELAKARTLPPQEPEKLEQVPITANNAAPPQTDAVRTPRTRRQRLLDTFDKFSAQVLEMVADLEREALDVADECAADRAAFEAASAAIDEAEGRFAEITERVKIAEEERVYLGQERDGLRELEQSLTARLDEFGRKGARPSLGVSPSVDQRLGSRLKHTQASLKDTEDWISRVEEYYQKARQDAEQAAAEIEKWKHIKQGKERELNEWLFRESELLLEDQEIFRTLYATLCTSLDAMREGLNDSWEGKLGDNCVFWEPERLDGRVIKPEMVARPGDWAPVIKSFYEMQVALALTQRMTKFHSTVVQRLKVREDMVEREWKKCVEGIFLPILPPTPPPLTGHTNMVYAVAFSWDGMKIVSGSGDKTVRVWDALTGKVQAVLEGHSNAVWSVAFSPDGEHVVSGSYDATVRVWSALTGRAERVLVGHTGVVRSVAVSADGSRIISGSDDKTVRIWDTLTGQVLRILEGHTSQVFSVVFSGDGAKPISGSWDGTVRVWNALTGTAHNVLKVDSPVWSIAVSGDNGRWIVTASDDGIVRVWDGLEGKVLRDLKGHKYSASSVAISPDGSWVCSGSYDKTLRVWDASIGNVRSILEGHSGAVRAVALLRDGRRIASGSDDNTIRVWDVASLTSVPHGT</sequence>
<dbReference type="PANTHER" id="PTHR22847:SF637">
    <property type="entry name" value="WD REPEAT DOMAIN 5B"/>
    <property type="match status" value="1"/>
</dbReference>
<dbReference type="PANTHER" id="PTHR22847">
    <property type="entry name" value="WD40 REPEAT PROTEIN"/>
    <property type="match status" value="1"/>
</dbReference>
<dbReference type="PROSITE" id="PS50294">
    <property type="entry name" value="WD_REPEATS_REGION"/>
    <property type="match status" value="6"/>
</dbReference>
<proteinExistence type="predicted"/>
<feature type="coiled-coil region" evidence="4">
    <location>
        <begin position="391"/>
        <end position="425"/>
    </location>
</feature>
<dbReference type="Gene3D" id="2.130.10.10">
    <property type="entry name" value="YVTN repeat-like/Quinoprotein amine dehydrogenase"/>
    <property type="match status" value="3"/>
</dbReference>
<accession>A0A8H5FKK5</accession>
<feature type="repeat" description="WD" evidence="3">
    <location>
        <begin position="601"/>
        <end position="642"/>
    </location>
</feature>
<feature type="repeat" description="WD" evidence="3">
    <location>
        <begin position="643"/>
        <end position="684"/>
    </location>
</feature>
<feature type="repeat" description="WD" evidence="3">
    <location>
        <begin position="733"/>
        <end position="768"/>
    </location>
</feature>
<evidence type="ECO:0000256" key="4">
    <source>
        <dbReference type="SAM" id="Coils"/>
    </source>
</evidence>
<dbReference type="SMART" id="SM00320">
    <property type="entry name" value="WD40"/>
    <property type="match status" value="7"/>
</dbReference>
<dbReference type="InterPro" id="IPR036322">
    <property type="entry name" value="WD40_repeat_dom_sf"/>
</dbReference>
<feature type="repeat" description="WD" evidence="3">
    <location>
        <begin position="811"/>
        <end position="852"/>
    </location>
</feature>
<dbReference type="PRINTS" id="PR00320">
    <property type="entry name" value="GPROTEINBRPT"/>
</dbReference>
<feature type="coiled-coil region" evidence="4">
    <location>
        <begin position="302"/>
        <end position="329"/>
    </location>
</feature>
<evidence type="ECO:0000313" key="6">
    <source>
        <dbReference type="Proteomes" id="UP000541558"/>
    </source>
</evidence>
<name>A0A8H5FKK5_9AGAR</name>
<comment type="caution">
    <text evidence="5">The sequence shown here is derived from an EMBL/GenBank/DDBJ whole genome shotgun (WGS) entry which is preliminary data.</text>
</comment>
<dbReference type="InterPro" id="IPR001680">
    <property type="entry name" value="WD40_rpt"/>
</dbReference>
<feature type="repeat" description="WD" evidence="3">
    <location>
        <begin position="685"/>
        <end position="726"/>
    </location>
</feature>
<keyword evidence="1 3" id="KW-0853">WD repeat</keyword>
<protein>
    <submittedName>
        <fullName evidence="5">Uncharacterized protein</fullName>
    </submittedName>
</protein>
<evidence type="ECO:0000256" key="3">
    <source>
        <dbReference type="PROSITE-ProRule" id="PRU00221"/>
    </source>
</evidence>
<dbReference type="Proteomes" id="UP000541558">
    <property type="component" value="Unassembled WGS sequence"/>
</dbReference>
<reference evidence="5 6" key="1">
    <citation type="journal article" date="2020" name="ISME J.">
        <title>Uncovering the hidden diversity of litter-decomposition mechanisms in mushroom-forming fungi.</title>
        <authorList>
            <person name="Floudas D."/>
            <person name="Bentzer J."/>
            <person name="Ahren D."/>
            <person name="Johansson T."/>
            <person name="Persson P."/>
            <person name="Tunlid A."/>
        </authorList>
    </citation>
    <scope>NUCLEOTIDE SEQUENCE [LARGE SCALE GENOMIC DNA]</scope>
    <source>
        <strain evidence="5 6">CBS 175.51</strain>
    </source>
</reference>
<dbReference type="AlphaFoldDB" id="A0A8H5FKK5"/>
<keyword evidence="6" id="KW-1185">Reference proteome</keyword>
<evidence type="ECO:0000313" key="5">
    <source>
        <dbReference type="EMBL" id="KAF5340229.1"/>
    </source>
</evidence>
<keyword evidence="4" id="KW-0175">Coiled coil</keyword>
<dbReference type="PROSITE" id="PS00678">
    <property type="entry name" value="WD_REPEATS_1"/>
    <property type="match status" value="1"/>
</dbReference>
<dbReference type="PROSITE" id="PS50082">
    <property type="entry name" value="WD_REPEATS_2"/>
    <property type="match status" value="7"/>
</dbReference>
<evidence type="ECO:0000256" key="1">
    <source>
        <dbReference type="ARBA" id="ARBA00022574"/>
    </source>
</evidence>
<dbReference type="InterPro" id="IPR015943">
    <property type="entry name" value="WD40/YVTN_repeat-like_dom_sf"/>
</dbReference>
<dbReference type="SUPFAM" id="SSF50978">
    <property type="entry name" value="WD40 repeat-like"/>
    <property type="match status" value="1"/>
</dbReference>
<dbReference type="EMBL" id="JAACJK010000004">
    <property type="protein sequence ID" value="KAF5340229.1"/>
    <property type="molecule type" value="Genomic_DNA"/>
</dbReference>
<dbReference type="InterPro" id="IPR020472">
    <property type="entry name" value="WD40_PAC1"/>
</dbReference>
<gene>
    <name evidence="5" type="ORF">D9611_007939</name>
</gene>
<feature type="repeat" description="WD" evidence="3">
    <location>
        <begin position="559"/>
        <end position="600"/>
    </location>
</feature>
<keyword evidence="2" id="KW-0677">Repeat</keyword>
<feature type="repeat" description="WD" evidence="3">
    <location>
        <begin position="769"/>
        <end position="801"/>
    </location>
</feature>
<dbReference type="OrthoDB" id="3100778at2759"/>